<dbReference type="RefSeq" id="WP_163605046.1">
    <property type="nucleotide sequence ID" value="NZ_JAABOO010000001.1"/>
</dbReference>
<dbReference type="Proteomes" id="UP000468581">
    <property type="component" value="Unassembled WGS sequence"/>
</dbReference>
<dbReference type="EMBL" id="JAABOO010000001">
    <property type="protein sequence ID" value="NER12007.1"/>
    <property type="molecule type" value="Genomic_DNA"/>
</dbReference>
<keyword evidence="3" id="KW-1185">Reference proteome</keyword>
<comment type="caution">
    <text evidence="2">The sequence shown here is derived from an EMBL/GenBank/DDBJ whole genome shotgun (WGS) entry which is preliminary data.</text>
</comment>
<feature type="transmembrane region" description="Helical" evidence="1">
    <location>
        <begin position="18"/>
        <end position="35"/>
    </location>
</feature>
<feature type="transmembrane region" description="Helical" evidence="1">
    <location>
        <begin position="47"/>
        <end position="66"/>
    </location>
</feature>
<proteinExistence type="predicted"/>
<name>A0A6P0UG64_9FLAO</name>
<sequence>MEKNIDDKLKRPGTGPSLFVLFLAGLAASVITILFGGGYEAISFKKIIAVKVFLILFYVLVMPRFFRKRR</sequence>
<evidence type="ECO:0000313" key="2">
    <source>
        <dbReference type="EMBL" id="NER12007.1"/>
    </source>
</evidence>
<reference evidence="2 3" key="1">
    <citation type="submission" date="2020-01" db="EMBL/GenBank/DDBJ databases">
        <title>Leptobacterium flavescens.</title>
        <authorList>
            <person name="Wang G."/>
        </authorList>
    </citation>
    <scope>NUCLEOTIDE SEQUENCE [LARGE SCALE GENOMIC DNA]</scope>
    <source>
        <strain evidence="2 3">KCTC 22160</strain>
    </source>
</reference>
<gene>
    <name evidence="2" type="ORF">GWK08_01010</name>
</gene>
<keyword evidence="1" id="KW-0812">Transmembrane</keyword>
<evidence type="ECO:0000256" key="1">
    <source>
        <dbReference type="SAM" id="Phobius"/>
    </source>
</evidence>
<keyword evidence="1" id="KW-1133">Transmembrane helix</keyword>
<organism evidence="2 3">
    <name type="scientific">Leptobacterium flavescens</name>
    <dbReference type="NCBI Taxonomy" id="472055"/>
    <lineage>
        <taxon>Bacteria</taxon>
        <taxon>Pseudomonadati</taxon>
        <taxon>Bacteroidota</taxon>
        <taxon>Flavobacteriia</taxon>
        <taxon>Flavobacteriales</taxon>
        <taxon>Flavobacteriaceae</taxon>
        <taxon>Leptobacterium</taxon>
    </lineage>
</organism>
<keyword evidence="1" id="KW-0472">Membrane</keyword>
<evidence type="ECO:0000313" key="3">
    <source>
        <dbReference type="Proteomes" id="UP000468581"/>
    </source>
</evidence>
<protein>
    <submittedName>
        <fullName evidence="2">Uncharacterized protein</fullName>
    </submittedName>
</protein>
<accession>A0A6P0UG64</accession>
<dbReference type="AlphaFoldDB" id="A0A6P0UG64"/>